<dbReference type="PANTHER" id="PTHR31851">
    <property type="entry name" value="FE(2+)/MN(2+) TRANSPORTER PCL1"/>
    <property type="match status" value="1"/>
</dbReference>
<accession>A0A7S2BN62</accession>
<feature type="transmembrane region" description="Helical" evidence="7">
    <location>
        <begin position="211"/>
        <end position="233"/>
    </location>
</feature>
<proteinExistence type="inferred from homology"/>
<feature type="transmembrane region" description="Helical" evidence="7">
    <location>
        <begin position="186"/>
        <end position="205"/>
    </location>
</feature>
<keyword evidence="4 7" id="KW-1133">Transmembrane helix</keyword>
<gene>
    <name evidence="8" type="ORF">DSPE1174_LOCUS8739</name>
</gene>
<dbReference type="Pfam" id="PF01988">
    <property type="entry name" value="VIT1"/>
    <property type="match status" value="1"/>
</dbReference>
<evidence type="ECO:0000256" key="7">
    <source>
        <dbReference type="SAM" id="Phobius"/>
    </source>
</evidence>
<dbReference type="GO" id="GO:0030026">
    <property type="term" value="P:intracellular manganese ion homeostasis"/>
    <property type="evidence" value="ECO:0007669"/>
    <property type="project" value="InterPro"/>
</dbReference>
<comment type="subcellular location">
    <subcellularLocation>
        <location evidence="1">Endomembrane system</location>
        <topology evidence="1">Multi-pass membrane protein</topology>
    </subcellularLocation>
</comment>
<sequence length="292" mass="30927">MSGESRDGTTSLSRDGNTTSNGRDPSDENESSPVAPPAADSGPPEMGDMIKSIVYGGMDGIITTFAIVCAVCGANLGTRALLLMGVANLVADGISMGMGDYISEKAEEDFAVMKKRELSENDCPQQQEKDNMIHLFEQRGVTRADATIIINTMAKYQDLFVDHVMMCDLGIPPPTDEPSTAAQKGFVTFMSFITFGSVPLMVFGVKDFLVSIGMPFSPLVMSSASSALTMFTLGAIKGRLTAQNMVISGVFMAAHGLMAAYAAYAIGWGMDALLSSDGTPQVVQDFVAHAEL</sequence>
<evidence type="ECO:0000256" key="5">
    <source>
        <dbReference type="ARBA" id="ARBA00023136"/>
    </source>
</evidence>
<keyword evidence="5 7" id="KW-0472">Membrane</keyword>
<keyword evidence="3 7" id="KW-0812">Transmembrane</keyword>
<evidence type="ECO:0000256" key="2">
    <source>
        <dbReference type="ARBA" id="ARBA00007049"/>
    </source>
</evidence>
<dbReference type="InterPro" id="IPR008217">
    <property type="entry name" value="Ccc1_fam"/>
</dbReference>
<evidence type="ECO:0000256" key="4">
    <source>
        <dbReference type="ARBA" id="ARBA00022989"/>
    </source>
</evidence>
<dbReference type="EMBL" id="HBGS01016657">
    <property type="protein sequence ID" value="CAD9401506.1"/>
    <property type="molecule type" value="Transcribed_RNA"/>
</dbReference>
<comment type="similarity">
    <text evidence="2">Belongs to the CCC1 family.</text>
</comment>
<feature type="transmembrane region" description="Helical" evidence="7">
    <location>
        <begin position="53"/>
        <end position="76"/>
    </location>
</feature>
<feature type="region of interest" description="Disordered" evidence="6">
    <location>
        <begin position="1"/>
        <end position="45"/>
    </location>
</feature>
<evidence type="ECO:0000313" key="8">
    <source>
        <dbReference type="EMBL" id="CAD9401506.1"/>
    </source>
</evidence>
<evidence type="ECO:0000256" key="6">
    <source>
        <dbReference type="SAM" id="MobiDB-lite"/>
    </source>
</evidence>
<name>A0A7S2BN62_9STRA</name>
<dbReference type="AlphaFoldDB" id="A0A7S2BN62"/>
<feature type="transmembrane region" description="Helical" evidence="7">
    <location>
        <begin position="245"/>
        <end position="266"/>
    </location>
</feature>
<organism evidence="8">
    <name type="scientific">Octactis speculum</name>
    <dbReference type="NCBI Taxonomy" id="3111310"/>
    <lineage>
        <taxon>Eukaryota</taxon>
        <taxon>Sar</taxon>
        <taxon>Stramenopiles</taxon>
        <taxon>Ochrophyta</taxon>
        <taxon>Dictyochophyceae</taxon>
        <taxon>Dictyochales</taxon>
        <taxon>Dictyochaceae</taxon>
        <taxon>Octactis</taxon>
    </lineage>
</organism>
<dbReference type="GO" id="GO:0005384">
    <property type="term" value="F:manganese ion transmembrane transporter activity"/>
    <property type="evidence" value="ECO:0007669"/>
    <property type="project" value="InterPro"/>
</dbReference>
<evidence type="ECO:0000256" key="3">
    <source>
        <dbReference type="ARBA" id="ARBA00022692"/>
    </source>
</evidence>
<protein>
    <submittedName>
        <fullName evidence="8">Uncharacterized protein</fullName>
    </submittedName>
</protein>
<dbReference type="GO" id="GO:0012505">
    <property type="term" value="C:endomembrane system"/>
    <property type="evidence" value="ECO:0007669"/>
    <property type="project" value="UniProtKB-SubCell"/>
</dbReference>
<reference evidence="8" key="1">
    <citation type="submission" date="2021-01" db="EMBL/GenBank/DDBJ databases">
        <authorList>
            <person name="Corre E."/>
            <person name="Pelletier E."/>
            <person name="Niang G."/>
            <person name="Scheremetjew M."/>
            <person name="Finn R."/>
            <person name="Kale V."/>
            <person name="Holt S."/>
            <person name="Cochrane G."/>
            <person name="Meng A."/>
            <person name="Brown T."/>
            <person name="Cohen L."/>
        </authorList>
    </citation>
    <scope>NUCLEOTIDE SEQUENCE</scope>
    <source>
        <strain evidence="8">CCMP1381</strain>
    </source>
</reference>
<feature type="compositionally biased region" description="Polar residues" evidence="6">
    <location>
        <begin position="8"/>
        <end position="23"/>
    </location>
</feature>
<evidence type="ECO:0000256" key="1">
    <source>
        <dbReference type="ARBA" id="ARBA00004127"/>
    </source>
</evidence>